<keyword evidence="2" id="KW-0378">Hydrolase</keyword>
<keyword evidence="1" id="KW-0645">Protease</keyword>
<evidence type="ECO:0000256" key="1">
    <source>
        <dbReference type="ARBA" id="ARBA00022670"/>
    </source>
</evidence>
<sequence>MKHTNKTSKNTKTNCSPMMKKTRKNTCYDKNSLLLIKKEFNNNRNHTHNQITTNNPNHIIKELKQKIKHCSKEDCWLSEIKDLSLRKKTNDYLFAPKQPSTWKNDPNYWLSNFDILDVLQQYEKAYPNFKFIGPTPIDFDSKPYLLDNSCVWKDLCNIQLKDYIHNKIDKIGIIFNLDKHDQSGSHWVSMFINLKQKFIYYFDSAVNPIPPEIIALKNKLLEQAANLHLKLTYHDNFPIMHQYENSECGMYSLFMIITMLTEKVEKKALKSKKQKINFLTKRIPDNYVFGYRDIYFNK</sequence>
<dbReference type="GO" id="GO:0008234">
    <property type="term" value="F:cysteine-type peptidase activity"/>
    <property type="evidence" value="ECO:0007669"/>
    <property type="project" value="InterPro"/>
</dbReference>
<dbReference type="GO" id="GO:0006508">
    <property type="term" value="P:proteolysis"/>
    <property type="evidence" value="ECO:0007669"/>
    <property type="project" value="UniProtKB-KW"/>
</dbReference>
<evidence type="ECO:0000259" key="3">
    <source>
        <dbReference type="PROSITE" id="PS50600"/>
    </source>
</evidence>
<dbReference type="EMBL" id="MN740217">
    <property type="protein sequence ID" value="QHT94232.1"/>
    <property type="molecule type" value="Genomic_DNA"/>
</dbReference>
<dbReference type="AlphaFoldDB" id="A0A6C0IML6"/>
<dbReference type="InterPro" id="IPR003653">
    <property type="entry name" value="Peptidase_C48_C"/>
</dbReference>
<organism evidence="4">
    <name type="scientific">viral metagenome</name>
    <dbReference type="NCBI Taxonomy" id="1070528"/>
    <lineage>
        <taxon>unclassified sequences</taxon>
        <taxon>metagenomes</taxon>
        <taxon>organismal metagenomes</taxon>
    </lineage>
</organism>
<dbReference type="InterPro" id="IPR038765">
    <property type="entry name" value="Papain-like_cys_pep_sf"/>
</dbReference>
<dbReference type="SUPFAM" id="SSF54001">
    <property type="entry name" value="Cysteine proteinases"/>
    <property type="match status" value="1"/>
</dbReference>
<dbReference type="Pfam" id="PF02902">
    <property type="entry name" value="Peptidase_C48"/>
    <property type="match status" value="1"/>
</dbReference>
<protein>
    <recommendedName>
        <fullName evidence="3">Ubiquitin-like protease family profile domain-containing protein</fullName>
    </recommendedName>
</protein>
<feature type="domain" description="Ubiquitin-like protease family profile" evidence="3">
    <location>
        <begin position="83"/>
        <end position="259"/>
    </location>
</feature>
<dbReference type="Gene3D" id="3.40.395.10">
    <property type="entry name" value="Adenoviral Proteinase, Chain A"/>
    <property type="match status" value="1"/>
</dbReference>
<reference evidence="4" key="1">
    <citation type="journal article" date="2020" name="Nature">
        <title>Giant virus diversity and host interactions through global metagenomics.</title>
        <authorList>
            <person name="Schulz F."/>
            <person name="Roux S."/>
            <person name="Paez-Espino D."/>
            <person name="Jungbluth S."/>
            <person name="Walsh D.A."/>
            <person name="Denef V.J."/>
            <person name="McMahon K.D."/>
            <person name="Konstantinidis K.T."/>
            <person name="Eloe-Fadrosh E.A."/>
            <person name="Kyrpides N.C."/>
            <person name="Woyke T."/>
        </authorList>
    </citation>
    <scope>NUCLEOTIDE SEQUENCE</scope>
    <source>
        <strain evidence="4">GVMAG-M-3300024258-28</strain>
    </source>
</reference>
<dbReference type="PROSITE" id="PS50600">
    <property type="entry name" value="ULP_PROTEASE"/>
    <property type="match status" value="1"/>
</dbReference>
<evidence type="ECO:0000313" key="4">
    <source>
        <dbReference type="EMBL" id="QHT94232.1"/>
    </source>
</evidence>
<name>A0A6C0IML6_9ZZZZ</name>
<accession>A0A6C0IML6</accession>
<proteinExistence type="predicted"/>
<evidence type="ECO:0000256" key="2">
    <source>
        <dbReference type="ARBA" id="ARBA00022801"/>
    </source>
</evidence>